<gene>
    <name evidence="1" type="ORF">T02_6147</name>
</gene>
<comment type="caution">
    <text evidence="1">The sequence shown here is derived from an EMBL/GenBank/DDBJ whole genome shotgun (WGS) entry which is preliminary data.</text>
</comment>
<evidence type="ECO:0000313" key="1">
    <source>
        <dbReference type="EMBL" id="KRZ51935.1"/>
    </source>
</evidence>
<keyword evidence="2" id="KW-1185">Reference proteome</keyword>
<dbReference type="AlphaFoldDB" id="A0A0V1KX63"/>
<dbReference type="EMBL" id="JYDW01000209">
    <property type="protein sequence ID" value="KRZ51935.1"/>
    <property type="molecule type" value="Genomic_DNA"/>
</dbReference>
<name>A0A0V1KX63_9BILA</name>
<organism evidence="1 2">
    <name type="scientific">Trichinella nativa</name>
    <dbReference type="NCBI Taxonomy" id="6335"/>
    <lineage>
        <taxon>Eukaryota</taxon>
        <taxon>Metazoa</taxon>
        <taxon>Ecdysozoa</taxon>
        <taxon>Nematoda</taxon>
        <taxon>Enoplea</taxon>
        <taxon>Dorylaimia</taxon>
        <taxon>Trichinellida</taxon>
        <taxon>Trichinellidae</taxon>
        <taxon>Trichinella</taxon>
    </lineage>
</organism>
<reference evidence="1 2" key="1">
    <citation type="submission" date="2015-05" db="EMBL/GenBank/DDBJ databases">
        <title>Evolution of Trichinella species and genotypes.</title>
        <authorList>
            <person name="Korhonen P.K."/>
            <person name="Edoardo P."/>
            <person name="Giuseppe L.R."/>
            <person name="Gasser R.B."/>
        </authorList>
    </citation>
    <scope>NUCLEOTIDE SEQUENCE [LARGE SCALE GENOMIC DNA]</scope>
    <source>
        <strain evidence="1">ISS10</strain>
    </source>
</reference>
<accession>A0A0V1KX63</accession>
<sequence length="79" mass="9054">MRNVLFISYFVAGKFIPTENQHQHTSPTAATDLQILAGIRNFLSDVLVILNCNYAQRQLGSLIGYFKRFICNLQQKLHI</sequence>
<proteinExistence type="predicted"/>
<dbReference type="Proteomes" id="UP000054721">
    <property type="component" value="Unassembled WGS sequence"/>
</dbReference>
<protein>
    <submittedName>
        <fullName evidence="1">Uncharacterized protein</fullName>
    </submittedName>
</protein>
<evidence type="ECO:0000313" key="2">
    <source>
        <dbReference type="Proteomes" id="UP000054721"/>
    </source>
</evidence>